<feature type="domain" description="Rubisco LSMT substrate-binding" evidence="6">
    <location>
        <begin position="265"/>
        <end position="396"/>
    </location>
</feature>
<keyword evidence="3" id="KW-0949">S-adenosyl-L-methionine</keyword>
<evidence type="ECO:0000313" key="7">
    <source>
        <dbReference type="EMBL" id="KIY98162.1"/>
    </source>
</evidence>
<dbReference type="KEGG" id="mng:MNEG_9800"/>
<dbReference type="InterPro" id="IPR015353">
    <property type="entry name" value="Rubisco_LSMT_subst-bd"/>
</dbReference>
<protein>
    <recommendedName>
        <fullName evidence="9">SET domain-containing protein</fullName>
    </recommendedName>
</protein>
<keyword evidence="8" id="KW-1185">Reference proteome</keyword>
<feature type="region of interest" description="Disordered" evidence="4">
    <location>
        <begin position="235"/>
        <end position="269"/>
    </location>
</feature>
<evidence type="ECO:0000313" key="8">
    <source>
        <dbReference type="Proteomes" id="UP000054498"/>
    </source>
</evidence>
<organism evidence="7 8">
    <name type="scientific">Monoraphidium neglectum</name>
    <dbReference type="NCBI Taxonomy" id="145388"/>
    <lineage>
        <taxon>Eukaryota</taxon>
        <taxon>Viridiplantae</taxon>
        <taxon>Chlorophyta</taxon>
        <taxon>core chlorophytes</taxon>
        <taxon>Chlorophyceae</taxon>
        <taxon>CS clade</taxon>
        <taxon>Sphaeropleales</taxon>
        <taxon>Selenastraceae</taxon>
        <taxon>Monoraphidium</taxon>
    </lineage>
</organism>
<evidence type="ECO:0000256" key="2">
    <source>
        <dbReference type="ARBA" id="ARBA00022679"/>
    </source>
</evidence>
<proteinExistence type="predicted"/>
<accession>A0A0D2JFC6</accession>
<dbReference type="AlphaFoldDB" id="A0A0D2JFC6"/>
<dbReference type="RefSeq" id="XP_013897182.1">
    <property type="nucleotide sequence ID" value="XM_014041728.1"/>
</dbReference>
<dbReference type="InterPro" id="IPR050600">
    <property type="entry name" value="SETD3_SETD6_MTase"/>
</dbReference>
<dbReference type="GO" id="GO:0032259">
    <property type="term" value="P:methylation"/>
    <property type="evidence" value="ECO:0007669"/>
    <property type="project" value="UniProtKB-KW"/>
</dbReference>
<feature type="domain" description="SET" evidence="5">
    <location>
        <begin position="156"/>
        <end position="198"/>
    </location>
</feature>
<keyword evidence="2" id="KW-0808">Transferase</keyword>
<dbReference type="InterPro" id="IPR036464">
    <property type="entry name" value="Rubisco_LSMT_subst-bd_sf"/>
</dbReference>
<name>A0A0D2JFC6_9CHLO</name>
<dbReference type="SUPFAM" id="SSF82199">
    <property type="entry name" value="SET domain"/>
    <property type="match status" value="1"/>
</dbReference>
<dbReference type="OrthoDB" id="341421at2759"/>
<dbReference type="InterPro" id="IPR001214">
    <property type="entry name" value="SET_dom"/>
</dbReference>
<evidence type="ECO:0000256" key="4">
    <source>
        <dbReference type="SAM" id="MobiDB-lite"/>
    </source>
</evidence>
<evidence type="ECO:0000256" key="1">
    <source>
        <dbReference type="ARBA" id="ARBA00022603"/>
    </source>
</evidence>
<dbReference type="SUPFAM" id="SSF81822">
    <property type="entry name" value="RuBisCo LSMT C-terminal, substrate-binding domain"/>
    <property type="match status" value="1"/>
</dbReference>
<reference evidence="7 8" key="1">
    <citation type="journal article" date="2013" name="BMC Genomics">
        <title>Reconstruction of the lipid metabolism for the microalga Monoraphidium neglectum from its genome sequence reveals characteristics suitable for biofuel production.</title>
        <authorList>
            <person name="Bogen C."/>
            <person name="Al-Dilaimi A."/>
            <person name="Albersmeier A."/>
            <person name="Wichmann J."/>
            <person name="Grundmann M."/>
            <person name="Rupp O."/>
            <person name="Lauersen K.J."/>
            <person name="Blifernez-Klassen O."/>
            <person name="Kalinowski J."/>
            <person name="Goesmann A."/>
            <person name="Mussgnug J.H."/>
            <person name="Kruse O."/>
        </authorList>
    </citation>
    <scope>NUCLEOTIDE SEQUENCE [LARGE SCALE GENOMIC DNA]</scope>
    <source>
        <strain evidence="7 8">SAG 48.87</strain>
    </source>
</reference>
<evidence type="ECO:0000256" key="3">
    <source>
        <dbReference type="ARBA" id="ARBA00022691"/>
    </source>
</evidence>
<dbReference type="Pfam" id="PF09273">
    <property type="entry name" value="Rubis-subs-bind"/>
    <property type="match status" value="1"/>
</dbReference>
<evidence type="ECO:0000259" key="5">
    <source>
        <dbReference type="Pfam" id="PF00856"/>
    </source>
</evidence>
<dbReference type="Gene3D" id="3.90.1410.10">
    <property type="entry name" value="set domain protein methyltransferase, domain 1"/>
    <property type="match status" value="1"/>
</dbReference>
<dbReference type="PANTHER" id="PTHR13271">
    <property type="entry name" value="UNCHARACTERIZED PUTATIVE METHYLTRANSFERASE"/>
    <property type="match status" value="1"/>
</dbReference>
<dbReference type="EMBL" id="KK102287">
    <property type="protein sequence ID" value="KIY98162.1"/>
    <property type="molecule type" value="Genomic_DNA"/>
</dbReference>
<dbReference type="GeneID" id="25742675"/>
<sequence length="415" mass="44388">MNLVISQESVLRDSPIVRRIAGGVGYDLPQWTILALWLAEQRHLARCDGGGGGGGSSRWGPYLAVLPDAAGTVLDWKEGEVDRWLSGGLRTKARIITAADDASWSEVADLVSAAEVDGACPHGMFTRDSVRWAVGVLLSRSVRLDSAGGETVLVPFADFANHSVDADCFLDFDAGSGAVGVRLDRGYAPGEQVFISYGPKSSGELLLSYGFAPPPGSNPNDAAFLDLRLAAPSAQLDEQPTQQQQRGRKKQQQQQQASVTGRPAPPESRVLEAKRAAMAARGVPDSEVFGVRLDALPEGLLDYIAFLDAPLEDESDAEGLADALLSRGELPILKDGTSAEALALEGLARRCKQALKAYTQDPAADKRLADTVLQGGGYEQREALCASIRLRERAILSRTEFVALQRAKAIRRGQV</sequence>
<dbReference type="InterPro" id="IPR046341">
    <property type="entry name" value="SET_dom_sf"/>
</dbReference>
<evidence type="ECO:0008006" key="9">
    <source>
        <dbReference type="Google" id="ProtNLM"/>
    </source>
</evidence>
<dbReference type="Proteomes" id="UP000054498">
    <property type="component" value="Unassembled WGS sequence"/>
</dbReference>
<dbReference type="Pfam" id="PF00856">
    <property type="entry name" value="SET"/>
    <property type="match status" value="1"/>
</dbReference>
<dbReference type="GO" id="GO:0016279">
    <property type="term" value="F:protein-lysine N-methyltransferase activity"/>
    <property type="evidence" value="ECO:0007669"/>
    <property type="project" value="TreeGrafter"/>
</dbReference>
<evidence type="ECO:0000259" key="6">
    <source>
        <dbReference type="Pfam" id="PF09273"/>
    </source>
</evidence>
<gene>
    <name evidence="7" type="ORF">MNEG_9800</name>
</gene>
<dbReference type="Gene3D" id="3.90.1420.10">
    <property type="entry name" value="Rubisco LSMT, substrate-binding domain"/>
    <property type="match status" value="1"/>
</dbReference>
<keyword evidence="1" id="KW-0489">Methyltransferase</keyword>